<keyword evidence="3" id="KW-1185">Reference proteome</keyword>
<protein>
    <submittedName>
        <fullName evidence="2">Uncharacterized protein</fullName>
    </submittedName>
</protein>
<dbReference type="RefSeq" id="WP_132526805.1">
    <property type="nucleotide sequence ID" value="NZ_SMFV01000004.1"/>
</dbReference>
<dbReference type="InterPro" id="IPR011990">
    <property type="entry name" value="TPR-like_helical_dom_sf"/>
</dbReference>
<evidence type="ECO:0000256" key="1">
    <source>
        <dbReference type="SAM" id="SignalP"/>
    </source>
</evidence>
<accession>A0A4V6NCX1</accession>
<sequence length="645" mass="75850">MWLLRIFILCLFILSSTSHAFEVDKDKKTFEKGVRQYSIGSYSTALEYFFRLLKPDSPYYRDTLLMLSRTYFAIGKKIGKKQYLWQALNYLQLYFIAMGDRELPWDYYYMKARIYESLGFYEQSLAIYRVAFLKAKTEKERIKTTVGIIRTAVWVRRPDVVEEYYILISTAKLSPEEEREVEFVRGLMLFSRGDYRKALPHFLKVYRKYENYLIDNPEYYFLVAENIYRVGNLTLAEQLLRRIVSLTRSKEVIRKSILRLGDIELRKGNKKLAFVYYYSVIRDAPKSQEAEVARLKIIPMMRDPEIKYRTTLTEDEAFKDSIKYIAHLLVNYRTTYVGIYALADLGYLIFDIGAPKSTFERLLWEVSLVFPEQVKYEQREFLRLLWTPYLLRLPSDKLCKLYRSNTRFFKEIFTREVLLKVAGALKSCNMRRLRIDLLRFMVKKWNSDNDMILMAQALYDNKDFLDAYNVLKKVRNKKLCGYQKLLFKLGIFLERSVPSNLKILKNSCAKEKDPEVPAIFIYYLVKNGKLDESFRVFDRNREMLRKAYGSVPVVKAALSVLMEKAVAEERYGQAYSISRELVDGGYLDCYTGSILVISGVRLGKVSEVSEVIEKLKGCRDTISRLAKTVYSDARLEEALRGGRTF</sequence>
<dbReference type="SUPFAM" id="SSF48452">
    <property type="entry name" value="TPR-like"/>
    <property type="match status" value="2"/>
</dbReference>
<comment type="caution">
    <text evidence="2">The sequence shown here is derived from an EMBL/GenBank/DDBJ whole genome shotgun (WGS) entry which is preliminary data.</text>
</comment>
<evidence type="ECO:0000313" key="2">
    <source>
        <dbReference type="EMBL" id="TCK03886.1"/>
    </source>
</evidence>
<dbReference type="EMBL" id="SMFV01000004">
    <property type="protein sequence ID" value="TCK03886.1"/>
    <property type="molecule type" value="Genomic_DNA"/>
</dbReference>
<dbReference type="OrthoDB" id="8642at2"/>
<keyword evidence="1" id="KW-0732">Signal</keyword>
<dbReference type="Gene3D" id="1.25.40.10">
    <property type="entry name" value="Tetratricopeptide repeat domain"/>
    <property type="match status" value="2"/>
</dbReference>
<feature type="signal peptide" evidence="1">
    <location>
        <begin position="1"/>
        <end position="20"/>
    </location>
</feature>
<organism evidence="2 3">
    <name type="scientific">Phorcysia thermohydrogeniphila</name>
    <dbReference type="NCBI Taxonomy" id="936138"/>
    <lineage>
        <taxon>Bacteria</taxon>
        <taxon>Pseudomonadati</taxon>
        <taxon>Aquificota</taxon>
        <taxon>Aquificia</taxon>
        <taxon>Desulfurobacteriales</taxon>
        <taxon>Desulfurobacteriaceae</taxon>
        <taxon>Phorcysia</taxon>
    </lineage>
</organism>
<feature type="chain" id="PRO_5020257836" evidence="1">
    <location>
        <begin position="21"/>
        <end position="645"/>
    </location>
</feature>
<proteinExistence type="predicted"/>
<gene>
    <name evidence="2" type="ORF">CLV27_1200</name>
</gene>
<evidence type="ECO:0000313" key="3">
    <source>
        <dbReference type="Proteomes" id="UP000295777"/>
    </source>
</evidence>
<name>A0A4V6NCX1_9BACT</name>
<dbReference type="Proteomes" id="UP000295777">
    <property type="component" value="Unassembled WGS sequence"/>
</dbReference>
<reference evidence="2 3" key="1">
    <citation type="submission" date="2019-03" db="EMBL/GenBank/DDBJ databases">
        <title>Genomic Encyclopedia of Archaeal and Bacterial Type Strains, Phase II (KMG-II): from individual species to whole genera.</title>
        <authorList>
            <person name="Goeker M."/>
        </authorList>
    </citation>
    <scope>NUCLEOTIDE SEQUENCE [LARGE SCALE GENOMIC DNA]</scope>
    <source>
        <strain evidence="2 3">DSM 24425</strain>
    </source>
</reference>
<dbReference type="AlphaFoldDB" id="A0A4V6NCX1"/>